<evidence type="ECO:0000313" key="2">
    <source>
        <dbReference type="Proteomes" id="UP000688137"/>
    </source>
</evidence>
<sequence length="182" mass="21701">MNQLRNQRGTETDEVYIDPERGIAINARQMTTEQHFKYYKSSFSTLRPDLTEYEYEAFSKRLRVGESFLNHMRVFLNHESGRITNLYNLSARMDKALNYQQQYFHLRTPFILGHRSNANRNWADASKVVNYVEKQLLKITKYGLDYPNYYAPATAQELNQREDEIYQRFIKEMRKPPVVAVQ</sequence>
<comment type="caution">
    <text evidence="1">The sequence shown here is derived from an EMBL/GenBank/DDBJ whole genome shotgun (WGS) entry which is preliminary data.</text>
</comment>
<evidence type="ECO:0000313" key="1">
    <source>
        <dbReference type="EMBL" id="CAD8043742.1"/>
    </source>
</evidence>
<keyword evidence="2" id="KW-1185">Reference proteome</keyword>
<dbReference type="EMBL" id="CAJJDM010000002">
    <property type="protein sequence ID" value="CAD8043742.1"/>
    <property type="molecule type" value="Genomic_DNA"/>
</dbReference>
<organism evidence="1 2">
    <name type="scientific">Paramecium primaurelia</name>
    <dbReference type="NCBI Taxonomy" id="5886"/>
    <lineage>
        <taxon>Eukaryota</taxon>
        <taxon>Sar</taxon>
        <taxon>Alveolata</taxon>
        <taxon>Ciliophora</taxon>
        <taxon>Intramacronucleata</taxon>
        <taxon>Oligohymenophorea</taxon>
        <taxon>Peniculida</taxon>
        <taxon>Parameciidae</taxon>
        <taxon>Paramecium</taxon>
    </lineage>
</organism>
<accession>A0A8S1JMU9</accession>
<reference evidence="1" key="1">
    <citation type="submission" date="2021-01" db="EMBL/GenBank/DDBJ databases">
        <authorList>
            <consortium name="Genoscope - CEA"/>
            <person name="William W."/>
        </authorList>
    </citation>
    <scope>NUCLEOTIDE SEQUENCE</scope>
</reference>
<dbReference type="Proteomes" id="UP000688137">
    <property type="component" value="Unassembled WGS sequence"/>
</dbReference>
<name>A0A8S1JMU9_PARPR</name>
<gene>
    <name evidence="1" type="ORF">PPRIM_AZ9-3.1.T0050396</name>
</gene>
<dbReference type="AlphaFoldDB" id="A0A8S1JMU9"/>
<protein>
    <submittedName>
        <fullName evidence="1">Uncharacterized protein</fullName>
    </submittedName>
</protein>
<proteinExistence type="predicted"/>